<dbReference type="Proteomes" id="UP000243535">
    <property type="component" value="Unassembled WGS sequence"/>
</dbReference>
<keyword evidence="3" id="KW-1185">Reference proteome</keyword>
<evidence type="ECO:0000313" key="2">
    <source>
        <dbReference type="EMBL" id="CUA81747.1"/>
    </source>
</evidence>
<reference evidence="3" key="1">
    <citation type="submission" date="2015-08" db="EMBL/GenBank/DDBJ databases">
        <authorList>
            <person name="Varghese N."/>
        </authorList>
    </citation>
    <scope>NUCLEOTIDE SEQUENCE [LARGE SCALE GENOMIC DNA]</scope>
    <source>
        <strain evidence="3">DSM 17901</strain>
    </source>
</reference>
<gene>
    <name evidence="2" type="ORF">Ga0061063_0591</name>
</gene>
<evidence type="ECO:0000313" key="3">
    <source>
        <dbReference type="Proteomes" id="UP000243535"/>
    </source>
</evidence>
<proteinExistence type="predicted"/>
<evidence type="ECO:0000259" key="1">
    <source>
        <dbReference type="Pfam" id="PF23947"/>
    </source>
</evidence>
<dbReference type="STRING" id="375574.GCA_001418035_00390"/>
<dbReference type="EMBL" id="CYHA01000001">
    <property type="protein sequence ID" value="CUA81747.1"/>
    <property type="molecule type" value="Genomic_DNA"/>
</dbReference>
<dbReference type="RefSeq" id="WP_055433234.1">
    <property type="nucleotide sequence ID" value="NZ_CYHA01000001.1"/>
</dbReference>
<dbReference type="AlphaFoldDB" id="A0A0K6GSY9"/>
<sequence>MDRTLRAALLKLHGQQALPASYFTAAQRSALDRFARQTGAIICQRQGRGDVYRVSDPRLLDIHLSALSPQVGMLTTDDLPLRAQHIAHARDSKARNHQHECYYPLLKAVGEKVLWRQGEHGSELPLSQLTHHFGAASLRIETGDTWQSGQPLWLVENQALFDRTDWLPVGTQATLLYYGGQLDGRLLAWLGLRPRASRVVLFPDYDGVGLANFARLYAQLGDTCECWLMPDWQSKLARYGSQRLWQDTLREFTSAVLQLPDYLGPLTEQMCQSGLALEQEAVWLSVL</sequence>
<accession>A0A0K6GSY9</accession>
<dbReference type="Pfam" id="PF23947">
    <property type="entry name" value="DUF7281"/>
    <property type="match status" value="1"/>
</dbReference>
<feature type="domain" description="DUF7281" evidence="1">
    <location>
        <begin position="138"/>
        <end position="281"/>
    </location>
</feature>
<dbReference type="InterPro" id="IPR055705">
    <property type="entry name" value="DUF7281"/>
</dbReference>
<protein>
    <recommendedName>
        <fullName evidence="1">DUF7281 domain-containing protein</fullName>
    </recommendedName>
</protein>
<name>A0A0K6GSY9_9NEIS</name>
<dbReference type="OrthoDB" id="8587166at2"/>
<organism evidence="2 3">
    <name type="scientific">Gulbenkiania indica</name>
    <dbReference type="NCBI Taxonomy" id="375574"/>
    <lineage>
        <taxon>Bacteria</taxon>
        <taxon>Pseudomonadati</taxon>
        <taxon>Pseudomonadota</taxon>
        <taxon>Betaproteobacteria</taxon>
        <taxon>Neisseriales</taxon>
        <taxon>Chromobacteriaceae</taxon>
        <taxon>Gulbenkiania</taxon>
    </lineage>
</organism>